<feature type="compositionally biased region" description="Low complexity" evidence="8">
    <location>
        <begin position="288"/>
        <end position="301"/>
    </location>
</feature>
<dbReference type="GO" id="GO:0005634">
    <property type="term" value="C:nucleus"/>
    <property type="evidence" value="ECO:0007669"/>
    <property type="project" value="UniProtKB-SubCell"/>
</dbReference>
<accession>A0A7L1CGP7</accession>
<keyword evidence="6" id="KW-0949">S-adenosyl-L-methionine</keyword>
<feature type="region of interest" description="Disordered" evidence="8">
    <location>
        <begin position="276"/>
        <end position="367"/>
    </location>
</feature>
<comment type="caution">
    <text evidence="9">The sequence shown here is derived from an EMBL/GenBank/DDBJ whole genome shotgun (WGS) entry which is preliminary data.</text>
</comment>
<dbReference type="Proteomes" id="UP000534634">
    <property type="component" value="Unassembled WGS sequence"/>
</dbReference>
<protein>
    <submittedName>
        <fullName evidence="9">NSD1 protein</fullName>
    </submittedName>
</protein>
<feature type="compositionally biased region" description="Basic and acidic residues" evidence="8">
    <location>
        <begin position="768"/>
        <end position="777"/>
    </location>
</feature>
<feature type="region of interest" description="Disordered" evidence="8">
    <location>
        <begin position="654"/>
        <end position="716"/>
    </location>
</feature>
<dbReference type="GO" id="GO:0032259">
    <property type="term" value="P:methylation"/>
    <property type="evidence" value="ECO:0007669"/>
    <property type="project" value="UniProtKB-KW"/>
</dbReference>
<evidence type="ECO:0000256" key="7">
    <source>
        <dbReference type="ARBA" id="ARBA00023242"/>
    </source>
</evidence>
<evidence type="ECO:0000256" key="5">
    <source>
        <dbReference type="ARBA" id="ARBA00022679"/>
    </source>
</evidence>
<sequence>VSNQRPYREYYVDALGEPSEKAWVAGKAIVLFEGRHQFEDLPVLRKRGTQKEKYYRPKVPQRFRAKWEVSVGQAEDILLGGPEDQKCSQNSSKPDSEKDVQLEYYTNGPGAERDTQLNGCFKSLAFDSRHMASEKGKLHIKPHVKTTSESRKRTRVKKSGARGETPREEIKDKTPESIVRNVIVGDLPEKHASHELRRIANSLTGSSSTRENHLLSSFGERRFEKAPLKLDYENRKSDALKSSFQVDMFSSPSFEREKSSLGILCSSKLKIHYSASDAGVEKKRTESDSSSSLSDGGNSDVDTMDQSSERASSALEVSDSSDKVEKDFPMTSSGNIKLSMYLSEKSSRRARKKSHRDRKPLGGSVTNRLDAEFADGELEVGFSDAEMSSTPLECSSDVRNDNLSLANKHTTPQSVSKDSSWPAVTNQAILKPKSVKLPRIRSIKCKHKDKAAGLEPSLEEEDSGMNRCSSDTKGFSGLPRDSLQRSGKVDGQKLLNNMHEKRTDSSEIETAVVKHVLSELKELSYRSMNDDANDSGTQKATVPLLFSSAPGHGRLPIEPDYKFSTLLMMLKDMHDSKTKEQQLMTGQNIVPFRNTSTGDSSGSNSASLLKSLSIVGPSYKIEKNGDCVQETVTPNSAINNSSFSCSPPTKLTGIGTGKREPASAAVSGTNGTNCMSKRNCSKSKQSSKLGDKTVSNRKDLKPGGPSKLLSRLPRDSGEHAFRVHGLVTSPLGNEAEDTERKECIDLTEHSTDEESACLSDDNLGRIGRRPEAGRNKESCNSAENGESPDLDSEANSESSLGDESNDINHVAPKKRWQRFNQSSARSNKHISRSREQGNLESAFGLNSRGFSLKGNECLGRRHSPHSKVLEGDLAVQDFENRLDLVDKRLNVCGKPNTSVMDSETELGNFAPQSEFSAQ</sequence>
<keyword evidence="4" id="KW-0489">Methyltransferase</keyword>
<name>A0A7L1CGP7_9PASS</name>
<dbReference type="EMBL" id="VXBB01024645">
    <property type="protein sequence ID" value="NXM64711.1"/>
    <property type="molecule type" value="Genomic_DNA"/>
</dbReference>
<dbReference type="AlphaFoldDB" id="A0A7L1CGP7"/>
<evidence type="ECO:0000256" key="3">
    <source>
        <dbReference type="ARBA" id="ARBA00022454"/>
    </source>
</evidence>
<evidence type="ECO:0000313" key="9">
    <source>
        <dbReference type="EMBL" id="NXM64711.1"/>
    </source>
</evidence>
<feature type="region of interest" description="Disordered" evidence="8">
    <location>
        <begin position="144"/>
        <end position="170"/>
    </location>
</feature>
<evidence type="ECO:0000256" key="4">
    <source>
        <dbReference type="ARBA" id="ARBA00022603"/>
    </source>
</evidence>
<feature type="non-terminal residue" evidence="9">
    <location>
        <position position="1"/>
    </location>
</feature>
<feature type="region of interest" description="Disordered" evidence="8">
    <location>
        <begin position="746"/>
        <end position="838"/>
    </location>
</feature>
<feature type="region of interest" description="Disordered" evidence="8">
    <location>
        <begin position="452"/>
        <end position="486"/>
    </location>
</feature>
<organism evidence="9 10">
    <name type="scientific">Illadopsis cleaveri</name>
    <name type="common">blackcap illadopsis</name>
    <dbReference type="NCBI Taxonomy" id="201329"/>
    <lineage>
        <taxon>Eukaryota</taxon>
        <taxon>Metazoa</taxon>
        <taxon>Chordata</taxon>
        <taxon>Craniata</taxon>
        <taxon>Vertebrata</taxon>
        <taxon>Euteleostomi</taxon>
        <taxon>Archelosauria</taxon>
        <taxon>Archosauria</taxon>
        <taxon>Dinosauria</taxon>
        <taxon>Saurischia</taxon>
        <taxon>Theropoda</taxon>
        <taxon>Coelurosauria</taxon>
        <taxon>Aves</taxon>
        <taxon>Neognathae</taxon>
        <taxon>Neoaves</taxon>
        <taxon>Telluraves</taxon>
        <taxon>Australaves</taxon>
        <taxon>Passeriformes</taxon>
        <taxon>Sylvioidea</taxon>
        <taxon>Timaliidae</taxon>
        <taxon>Illadopsis</taxon>
    </lineage>
</organism>
<keyword evidence="5" id="KW-0808">Transferase</keyword>
<feature type="compositionally biased region" description="Polar residues" evidence="8">
    <location>
        <begin position="666"/>
        <end position="688"/>
    </location>
</feature>
<feature type="region of interest" description="Disordered" evidence="8">
    <location>
        <begin position="893"/>
        <end position="918"/>
    </location>
</feature>
<dbReference type="PANTHER" id="PTHR22884">
    <property type="entry name" value="SET DOMAIN PROTEINS"/>
    <property type="match status" value="1"/>
</dbReference>
<keyword evidence="3" id="KW-0158">Chromosome</keyword>
<dbReference type="InterPro" id="IPR050777">
    <property type="entry name" value="SET2_Histone-Lys_MeTrsfase"/>
</dbReference>
<gene>
    <name evidence="9" type="primary">Nsd1_0</name>
    <name evidence="9" type="ORF">ILLCLE_R13455</name>
</gene>
<feature type="non-terminal residue" evidence="9">
    <location>
        <position position="918"/>
    </location>
</feature>
<evidence type="ECO:0000256" key="8">
    <source>
        <dbReference type="SAM" id="MobiDB-lite"/>
    </source>
</evidence>
<comment type="subcellular location">
    <subcellularLocation>
        <location evidence="2">Chromosome</location>
    </subcellularLocation>
    <subcellularLocation>
        <location evidence="1">Nucleus</location>
    </subcellularLocation>
</comment>
<dbReference type="GO" id="GO:0008168">
    <property type="term" value="F:methyltransferase activity"/>
    <property type="evidence" value="ECO:0007669"/>
    <property type="project" value="UniProtKB-KW"/>
</dbReference>
<feature type="compositionally biased region" description="Basic and acidic residues" evidence="8">
    <location>
        <begin position="689"/>
        <end position="701"/>
    </location>
</feature>
<proteinExistence type="predicted"/>
<evidence type="ECO:0000313" key="10">
    <source>
        <dbReference type="Proteomes" id="UP000534634"/>
    </source>
</evidence>
<keyword evidence="10" id="KW-1185">Reference proteome</keyword>
<keyword evidence="7" id="KW-0539">Nucleus</keyword>
<dbReference type="GO" id="GO:0005694">
    <property type="term" value="C:chromosome"/>
    <property type="evidence" value="ECO:0007669"/>
    <property type="project" value="UniProtKB-SubCell"/>
</dbReference>
<feature type="region of interest" description="Disordered" evidence="8">
    <location>
        <begin position="79"/>
        <end position="100"/>
    </location>
</feature>
<feature type="compositionally biased region" description="Basic residues" evidence="8">
    <location>
        <begin position="348"/>
        <end position="358"/>
    </location>
</feature>
<evidence type="ECO:0000256" key="2">
    <source>
        <dbReference type="ARBA" id="ARBA00004286"/>
    </source>
</evidence>
<reference evidence="9 10" key="1">
    <citation type="submission" date="2019-09" db="EMBL/GenBank/DDBJ databases">
        <title>Bird 10,000 Genomes (B10K) Project - Family phase.</title>
        <authorList>
            <person name="Zhang G."/>
        </authorList>
    </citation>
    <scope>NUCLEOTIDE SEQUENCE [LARGE SCALE GENOMIC DNA]</scope>
    <source>
        <strain evidence="9">B10K-DU-002-01</strain>
        <tissue evidence="9">Muscle</tissue>
    </source>
</reference>
<evidence type="ECO:0000256" key="1">
    <source>
        <dbReference type="ARBA" id="ARBA00004123"/>
    </source>
</evidence>
<evidence type="ECO:0000256" key="6">
    <source>
        <dbReference type="ARBA" id="ARBA00022691"/>
    </source>
</evidence>